<evidence type="ECO:0000313" key="2">
    <source>
        <dbReference type="Proteomes" id="UP000814033"/>
    </source>
</evidence>
<comment type="caution">
    <text evidence="1">The sequence shown here is derived from an EMBL/GenBank/DDBJ whole genome shotgun (WGS) entry which is preliminary data.</text>
</comment>
<dbReference type="Proteomes" id="UP000814033">
    <property type="component" value="Unassembled WGS sequence"/>
</dbReference>
<organism evidence="1 2">
    <name type="scientific">Auriscalpium vulgare</name>
    <dbReference type="NCBI Taxonomy" id="40419"/>
    <lineage>
        <taxon>Eukaryota</taxon>
        <taxon>Fungi</taxon>
        <taxon>Dikarya</taxon>
        <taxon>Basidiomycota</taxon>
        <taxon>Agaricomycotina</taxon>
        <taxon>Agaricomycetes</taxon>
        <taxon>Russulales</taxon>
        <taxon>Auriscalpiaceae</taxon>
        <taxon>Auriscalpium</taxon>
    </lineage>
</organism>
<dbReference type="EMBL" id="MU275952">
    <property type="protein sequence ID" value="KAI0045427.1"/>
    <property type="molecule type" value="Genomic_DNA"/>
</dbReference>
<reference evidence="1" key="1">
    <citation type="submission" date="2021-02" db="EMBL/GenBank/DDBJ databases">
        <authorList>
            <consortium name="DOE Joint Genome Institute"/>
            <person name="Ahrendt S."/>
            <person name="Looney B.P."/>
            <person name="Miyauchi S."/>
            <person name="Morin E."/>
            <person name="Drula E."/>
            <person name="Courty P.E."/>
            <person name="Chicoki N."/>
            <person name="Fauchery L."/>
            <person name="Kohler A."/>
            <person name="Kuo A."/>
            <person name="Labutti K."/>
            <person name="Pangilinan J."/>
            <person name="Lipzen A."/>
            <person name="Riley R."/>
            <person name="Andreopoulos W."/>
            <person name="He G."/>
            <person name="Johnson J."/>
            <person name="Barry K.W."/>
            <person name="Grigoriev I.V."/>
            <person name="Nagy L."/>
            <person name="Hibbett D."/>
            <person name="Henrissat B."/>
            <person name="Matheny P.B."/>
            <person name="Labbe J."/>
            <person name="Martin F."/>
        </authorList>
    </citation>
    <scope>NUCLEOTIDE SEQUENCE</scope>
    <source>
        <strain evidence="1">FP105234-sp</strain>
    </source>
</reference>
<proteinExistence type="predicted"/>
<name>A0ACB8RNQ3_9AGAM</name>
<accession>A0ACB8RNQ3</accession>
<evidence type="ECO:0000313" key="1">
    <source>
        <dbReference type="EMBL" id="KAI0045427.1"/>
    </source>
</evidence>
<keyword evidence="2" id="KW-1185">Reference proteome</keyword>
<reference evidence="1" key="2">
    <citation type="journal article" date="2022" name="New Phytol.">
        <title>Evolutionary transition to the ectomycorrhizal habit in the genomes of a hyperdiverse lineage of mushroom-forming fungi.</title>
        <authorList>
            <person name="Looney B."/>
            <person name="Miyauchi S."/>
            <person name="Morin E."/>
            <person name="Drula E."/>
            <person name="Courty P.E."/>
            <person name="Kohler A."/>
            <person name="Kuo A."/>
            <person name="LaButti K."/>
            <person name="Pangilinan J."/>
            <person name="Lipzen A."/>
            <person name="Riley R."/>
            <person name="Andreopoulos W."/>
            <person name="He G."/>
            <person name="Johnson J."/>
            <person name="Nolan M."/>
            <person name="Tritt A."/>
            <person name="Barry K.W."/>
            <person name="Grigoriev I.V."/>
            <person name="Nagy L.G."/>
            <person name="Hibbett D."/>
            <person name="Henrissat B."/>
            <person name="Matheny P.B."/>
            <person name="Labbe J."/>
            <person name="Martin F.M."/>
        </authorList>
    </citation>
    <scope>NUCLEOTIDE SEQUENCE</scope>
    <source>
        <strain evidence="1">FP105234-sp</strain>
    </source>
</reference>
<protein>
    <submittedName>
        <fullName evidence="1">Uncharacterized protein</fullName>
    </submittedName>
</protein>
<sequence>MSTSFSPDVFDTELVDEEVCQLVEGFIGLVYVCDELSNHHRAVSSFSENPQHRARKRTSKPNKNVSTERVYGVAKILAIVVIRKVPPRPSIRLLHLRPLRPRSLRTRPLRPHPRCFFAPNAGHSRTRQSRRGESHEGPKRSFCGYDMRRCEGR</sequence>
<gene>
    <name evidence="1" type="ORF">FA95DRAFT_124880</name>
</gene>